<gene>
    <name evidence="1" type="ORF">IM725_08960</name>
</gene>
<dbReference type="Proteomes" id="UP000715965">
    <property type="component" value="Unassembled WGS sequence"/>
</dbReference>
<keyword evidence="2" id="KW-1185">Reference proteome</keyword>
<organism evidence="1 2">
    <name type="scientific">Ramlibacter aquaticus</name>
    <dbReference type="NCBI Taxonomy" id="2780094"/>
    <lineage>
        <taxon>Bacteria</taxon>
        <taxon>Pseudomonadati</taxon>
        <taxon>Pseudomonadota</taxon>
        <taxon>Betaproteobacteria</taxon>
        <taxon>Burkholderiales</taxon>
        <taxon>Comamonadaceae</taxon>
        <taxon>Ramlibacter</taxon>
    </lineage>
</organism>
<accession>A0ABR9SEG0</accession>
<comment type="caution">
    <text evidence="1">The sequence shown here is derived from an EMBL/GenBank/DDBJ whole genome shotgun (WGS) entry which is preliminary data.</text>
</comment>
<evidence type="ECO:0000313" key="1">
    <source>
        <dbReference type="EMBL" id="MBE7940696.1"/>
    </source>
</evidence>
<proteinExistence type="predicted"/>
<evidence type="ECO:0000313" key="2">
    <source>
        <dbReference type="Proteomes" id="UP000715965"/>
    </source>
</evidence>
<sequence>MTMGVAHHAAFAGVACSLLVGCAFEPEGAYPFRDGWRRGEVVSVMRAGEVPDPRFWTCLRKADLAGLGADRVVVVSYRQSGRRRRHLTQLPSSVMELRPGERVLVNVGECRDGLVRRED</sequence>
<dbReference type="EMBL" id="JADDOJ010000029">
    <property type="protein sequence ID" value="MBE7940696.1"/>
    <property type="molecule type" value="Genomic_DNA"/>
</dbReference>
<protein>
    <submittedName>
        <fullName evidence="1">Uncharacterized protein</fullName>
    </submittedName>
</protein>
<reference evidence="1 2" key="1">
    <citation type="submission" date="2020-10" db="EMBL/GenBank/DDBJ databases">
        <title>Draft genome of Ramlibacter aquaticus LMG 30558.</title>
        <authorList>
            <person name="Props R."/>
        </authorList>
    </citation>
    <scope>NUCLEOTIDE SEQUENCE [LARGE SCALE GENOMIC DNA]</scope>
    <source>
        <strain evidence="1 2">LMG 30558</strain>
    </source>
</reference>
<name>A0ABR9SEG0_9BURK</name>
<dbReference type="RefSeq" id="WP_193780238.1">
    <property type="nucleotide sequence ID" value="NZ_JADDOJ010000029.1"/>
</dbReference>